<dbReference type="GO" id="GO:0004829">
    <property type="term" value="F:threonine-tRNA ligase activity"/>
    <property type="evidence" value="ECO:0007669"/>
    <property type="project" value="InterPro"/>
</dbReference>
<dbReference type="GO" id="GO:0008270">
    <property type="term" value="F:zinc ion binding"/>
    <property type="evidence" value="ECO:0007669"/>
    <property type="project" value="InterPro"/>
</dbReference>
<evidence type="ECO:0000313" key="3">
    <source>
        <dbReference type="Proteomes" id="UP000240880"/>
    </source>
</evidence>
<feature type="domain" description="Threonyl-tRNA synthetase editing" evidence="1">
    <location>
        <begin position="10"/>
        <end position="142"/>
    </location>
</feature>
<name>A0A2R6AD96_9ARCH</name>
<organism evidence="2 3">
    <name type="scientific">Candidatus Marsarchaeota G1 archaeon OSP_D</name>
    <dbReference type="NCBI Taxonomy" id="1978155"/>
    <lineage>
        <taxon>Archaea</taxon>
        <taxon>Candidatus Marsarchaeota</taxon>
        <taxon>Candidatus Marsarchaeota group 1</taxon>
    </lineage>
</organism>
<evidence type="ECO:0000259" key="1">
    <source>
        <dbReference type="Pfam" id="PF08915"/>
    </source>
</evidence>
<dbReference type="EMBL" id="NEXC01000004">
    <property type="protein sequence ID" value="PSN84319.1"/>
    <property type="molecule type" value="Genomic_DNA"/>
</dbReference>
<dbReference type="GO" id="GO:0005524">
    <property type="term" value="F:ATP binding"/>
    <property type="evidence" value="ECO:0007669"/>
    <property type="project" value="InterPro"/>
</dbReference>
<dbReference type="Proteomes" id="UP000240880">
    <property type="component" value="Unassembled WGS sequence"/>
</dbReference>
<protein>
    <recommendedName>
        <fullName evidence="1">Threonyl-tRNA synthetase editing domain-containing protein</fullName>
    </recommendedName>
</protein>
<dbReference type="Gene3D" id="3.50.80.10">
    <property type="entry name" value="D-tyrosyl-tRNA(Tyr) deacylase"/>
    <property type="match status" value="1"/>
</dbReference>
<dbReference type="Pfam" id="PF08915">
    <property type="entry name" value="tRNA-Thr_ED"/>
    <property type="match status" value="1"/>
</dbReference>
<comment type="caution">
    <text evidence="2">The sequence shown here is derived from an EMBL/GenBank/DDBJ whole genome shotgun (WGS) entry which is preliminary data.</text>
</comment>
<dbReference type="AlphaFoldDB" id="A0A2R6AD96"/>
<dbReference type="InterPro" id="IPR023509">
    <property type="entry name" value="DTD-like_sf"/>
</dbReference>
<accession>A0A2R6AD96</accession>
<dbReference type="GO" id="GO:0005737">
    <property type="term" value="C:cytoplasm"/>
    <property type="evidence" value="ECO:0007669"/>
    <property type="project" value="InterPro"/>
</dbReference>
<sequence>MGLCVSLINLKTLVMHAENFSYTPIAKEIKSAEEATTETKSFGRCVVCFTAIEEEDENKQELAERFVEQIKLALKEVGENTLILYPFVHLTDKPAKPSVALCIIKTLKERVSASGVHVESAPFGWNKKFSITIFGHPLAERSFRF</sequence>
<gene>
    <name evidence="2" type="ORF">B9Q01_01135</name>
</gene>
<evidence type="ECO:0000313" key="2">
    <source>
        <dbReference type="EMBL" id="PSN84319.1"/>
    </source>
</evidence>
<proteinExistence type="predicted"/>
<dbReference type="InterPro" id="IPR015011">
    <property type="entry name" value="Threonyl-tRNA_syn_edit_dom_arc"/>
</dbReference>
<reference evidence="2 3" key="1">
    <citation type="submission" date="2017-04" db="EMBL/GenBank/DDBJ databases">
        <title>Novel microbial lineages endemic to geothermal iron-oxide mats fill important gaps in the evolutionary history of Archaea.</title>
        <authorList>
            <person name="Jay Z.J."/>
            <person name="Beam J.P."/>
            <person name="Dlakic M."/>
            <person name="Rusch D.B."/>
            <person name="Kozubal M.A."/>
            <person name="Inskeep W.P."/>
        </authorList>
    </citation>
    <scope>NUCLEOTIDE SEQUENCE [LARGE SCALE GENOMIC DNA]</scope>
    <source>
        <strain evidence="2">OSP_D</strain>
    </source>
</reference>